<dbReference type="InterPro" id="IPR012337">
    <property type="entry name" value="RNaseH-like_sf"/>
</dbReference>
<dbReference type="GO" id="GO:0004803">
    <property type="term" value="F:transposase activity"/>
    <property type="evidence" value="ECO:0007669"/>
    <property type="project" value="InterPro"/>
</dbReference>
<dbReference type="Proteomes" id="UP000295325">
    <property type="component" value="Unassembled WGS sequence"/>
</dbReference>
<dbReference type="RefSeq" id="WP_243116471.1">
    <property type="nucleotide sequence ID" value="NZ_SOAZ01000032.1"/>
</dbReference>
<keyword evidence="4" id="KW-1185">Reference proteome</keyword>
<sequence>FKNKVFRNGTIDGIKVAAIDGVEIFESTKKSKVRFIRFLEEIHEGDKKELKEVWIVTTNRNICAETLWKIIHKRWDIENNVFHQLKTECHFDHCYLHSPTGIEAIVGFMIIAFNLTQLYFFRNIRGFREKRLLQINIIEDLKDEMLIIMNWINPIFNTA</sequence>
<dbReference type="GO" id="GO:0006313">
    <property type="term" value="P:DNA transposition"/>
    <property type="evidence" value="ECO:0007669"/>
    <property type="project" value="InterPro"/>
</dbReference>
<dbReference type="InterPro" id="IPR002559">
    <property type="entry name" value="Transposase_11"/>
</dbReference>
<evidence type="ECO:0000256" key="1">
    <source>
        <dbReference type="SAM" id="Phobius"/>
    </source>
</evidence>
<evidence type="ECO:0000313" key="3">
    <source>
        <dbReference type="EMBL" id="TDT50298.1"/>
    </source>
</evidence>
<keyword evidence="1" id="KW-1133">Transmembrane helix</keyword>
<dbReference type="AlphaFoldDB" id="A0A4R7K8I3"/>
<feature type="non-terminal residue" evidence="3">
    <location>
        <position position="1"/>
    </location>
</feature>
<dbReference type="SUPFAM" id="SSF53098">
    <property type="entry name" value="Ribonuclease H-like"/>
    <property type="match status" value="1"/>
</dbReference>
<name>A0A4R7K8I3_9CLOT</name>
<organism evidence="3 4">
    <name type="scientific">Fonticella tunisiensis</name>
    <dbReference type="NCBI Taxonomy" id="1096341"/>
    <lineage>
        <taxon>Bacteria</taxon>
        <taxon>Bacillati</taxon>
        <taxon>Bacillota</taxon>
        <taxon>Clostridia</taxon>
        <taxon>Eubacteriales</taxon>
        <taxon>Clostridiaceae</taxon>
        <taxon>Fonticella</taxon>
    </lineage>
</organism>
<comment type="caution">
    <text evidence="3">The sequence shown here is derived from an EMBL/GenBank/DDBJ whole genome shotgun (WGS) entry which is preliminary data.</text>
</comment>
<dbReference type="GO" id="GO:0003677">
    <property type="term" value="F:DNA binding"/>
    <property type="evidence" value="ECO:0007669"/>
    <property type="project" value="InterPro"/>
</dbReference>
<keyword evidence="1" id="KW-0472">Membrane</keyword>
<protein>
    <submittedName>
        <fullName evidence="3">DDE family transposase</fullName>
    </submittedName>
</protein>
<dbReference type="Pfam" id="PF01609">
    <property type="entry name" value="DDE_Tnp_1"/>
    <property type="match status" value="1"/>
</dbReference>
<proteinExistence type="predicted"/>
<gene>
    <name evidence="3" type="ORF">EDD71_13219</name>
</gene>
<accession>A0A4R7K8I3</accession>
<evidence type="ECO:0000313" key="4">
    <source>
        <dbReference type="Proteomes" id="UP000295325"/>
    </source>
</evidence>
<reference evidence="3 4" key="1">
    <citation type="submission" date="2019-03" db="EMBL/GenBank/DDBJ databases">
        <title>Genomic Encyclopedia of Type Strains, Phase IV (KMG-IV): sequencing the most valuable type-strain genomes for metagenomic binning, comparative biology and taxonomic classification.</title>
        <authorList>
            <person name="Goeker M."/>
        </authorList>
    </citation>
    <scope>NUCLEOTIDE SEQUENCE [LARGE SCALE GENOMIC DNA]</scope>
    <source>
        <strain evidence="3 4">DSM 24455</strain>
    </source>
</reference>
<feature type="domain" description="Transposase IS4-like" evidence="2">
    <location>
        <begin position="42"/>
        <end position="115"/>
    </location>
</feature>
<keyword evidence="1" id="KW-0812">Transmembrane</keyword>
<dbReference type="EMBL" id="SOAZ01000032">
    <property type="protein sequence ID" value="TDT50298.1"/>
    <property type="molecule type" value="Genomic_DNA"/>
</dbReference>
<evidence type="ECO:0000259" key="2">
    <source>
        <dbReference type="Pfam" id="PF01609"/>
    </source>
</evidence>
<feature type="transmembrane region" description="Helical" evidence="1">
    <location>
        <begin position="104"/>
        <end position="121"/>
    </location>
</feature>